<dbReference type="Proteomes" id="UP000321805">
    <property type="component" value="Chromosome"/>
</dbReference>
<evidence type="ECO:0000256" key="1">
    <source>
        <dbReference type="SAM" id="MobiDB-lite"/>
    </source>
</evidence>
<keyword evidence="3" id="KW-1185">Reference proteome</keyword>
<dbReference type="PANTHER" id="PTHR39337">
    <property type="entry name" value="BLR5642 PROTEIN"/>
    <property type="match status" value="1"/>
</dbReference>
<dbReference type="KEGG" id="bsol:FSW04_10840"/>
<evidence type="ECO:0000313" key="2">
    <source>
        <dbReference type="EMBL" id="QEC48017.1"/>
    </source>
</evidence>
<dbReference type="OrthoDB" id="9789109at2"/>
<feature type="region of interest" description="Disordered" evidence="1">
    <location>
        <begin position="1"/>
        <end position="31"/>
    </location>
</feature>
<dbReference type="Pfam" id="PF04343">
    <property type="entry name" value="DUF488"/>
    <property type="match status" value="1"/>
</dbReference>
<organism evidence="2 3">
    <name type="scientific">Baekduia soli</name>
    <dbReference type="NCBI Taxonomy" id="496014"/>
    <lineage>
        <taxon>Bacteria</taxon>
        <taxon>Bacillati</taxon>
        <taxon>Actinomycetota</taxon>
        <taxon>Thermoleophilia</taxon>
        <taxon>Solirubrobacterales</taxon>
        <taxon>Baekduiaceae</taxon>
        <taxon>Baekduia</taxon>
    </lineage>
</organism>
<sequence length="212" mass="22437">MTGRAGCSPATRWRSRPTGSAASRRRSSEPAVTAPRVILTVGHSAHALEHLAGLLAAQDVTALADVRRWPRSRRHPHFDDDALAVELAPRGVTYTHVPELGGRREPVAGSPNDGFAEAAMRGYADHVATAEFARGLAHLEALAAGRRTAVLCAEADWRRCHRRLVADVLAVRGWEVVHVGPGGGTEPHALTPFAVVSGGLPVYPAAQLGLGL</sequence>
<dbReference type="PANTHER" id="PTHR39337:SF1">
    <property type="entry name" value="BLR5642 PROTEIN"/>
    <property type="match status" value="1"/>
</dbReference>
<dbReference type="EMBL" id="CP042430">
    <property type="protein sequence ID" value="QEC48017.1"/>
    <property type="molecule type" value="Genomic_DNA"/>
</dbReference>
<name>A0A5B8U4V6_9ACTN</name>
<reference evidence="2 3" key="1">
    <citation type="journal article" date="2018" name="J. Microbiol.">
        <title>Baekduia soli gen. nov., sp. nov., a novel bacterium isolated from the soil of Baekdu Mountain and proposal of a novel family name, Baekduiaceae fam. nov.</title>
        <authorList>
            <person name="An D.S."/>
            <person name="Siddiqi M.Z."/>
            <person name="Kim K.H."/>
            <person name="Yu H.S."/>
            <person name="Im W.T."/>
        </authorList>
    </citation>
    <scope>NUCLEOTIDE SEQUENCE [LARGE SCALE GENOMIC DNA]</scope>
    <source>
        <strain evidence="2 3">BR7-21</strain>
    </source>
</reference>
<dbReference type="AlphaFoldDB" id="A0A5B8U4V6"/>
<accession>A0A5B8U4V6</accession>
<protein>
    <submittedName>
        <fullName evidence="2">DUF488 domain-containing protein</fullName>
    </submittedName>
</protein>
<dbReference type="InterPro" id="IPR007438">
    <property type="entry name" value="DUF488"/>
</dbReference>
<proteinExistence type="predicted"/>
<evidence type="ECO:0000313" key="3">
    <source>
        <dbReference type="Proteomes" id="UP000321805"/>
    </source>
</evidence>
<gene>
    <name evidence="2" type="ORF">FSW04_10840</name>
</gene>